<evidence type="ECO:0000313" key="3">
    <source>
        <dbReference type="Proteomes" id="UP000288216"/>
    </source>
</evidence>
<dbReference type="Proteomes" id="UP000288216">
    <property type="component" value="Unassembled WGS sequence"/>
</dbReference>
<evidence type="ECO:0000256" key="1">
    <source>
        <dbReference type="SAM" id="MobiDB-lite"/>
    </source>
</evidence>
<protein>
    <submittedName>
        <fullName evidence="2">Uncharacterized protein</fullName>
    </submittedName>
</protein>
<dbReference type="AlphaFoldDB" id="A0A401QGT0"/>
<evidence type="ECO:0000313" key="2">
    <source>
        <dbReference type="EMBL" id="GCB84553.1"/>
    </source>
</evidence>
<feature type="region of interest" description="Disordered" evidence="1">
    <location>
        <begin position="1"/>
        <end position="51"/>
    </location>
</feature>
<feature type="non-terminal residue" evidence="2">
    <location>
        <position position="1"/>
    </location>
</feature>
<dbReference type="EMBL" id="BFAA01071999">
    <property type="protein sequence ID" value="GCB84553.1"/>
    <property type="molecule type" value="Genomic_DNA"/>
</dbReference>
<sequence>SHNPRLMPVDSFRKSQVPWERTSGREEWSSPSEPGRKDLKPFEKHEQDISSLQENVQTISLELKEVKNHMDERVQQALQENEERLGQQLREKDELIKTLTDR</sequence>
<proteinExistence type="predicted"/>
<reference evidence="2 3" key="1">
    <citation type="journal article" date="2018" name="Nat. Ecol. Evol.">
        <title>Shark genomes provide insights into elasmobranch evolution and the origin of vertebrates.</title>
        <authorList>
            <person name="Hara Y"/>
            <person name="Yamaguchi K"/>
            <person name="Onimaru K"/>
            <person name="Kadota M"/>
            <person name="Koyanagi M"/>
            <person name="Keeley SD"/>
            <person name="Tatsumi K"/>
            <person name="Tanaka K"/>
            <person name="Motone F"/>
            <person name="Kageyama Y"/>
            <person name="Nozu R"/>
            <person name="Adachi N"/>
            <person name="Nishimura O"/>
            <person name="Nakagawa R"/>
            <person name="Tanegashima C"/>
            <person name="Kiyatake I"/>
            <person name="Matsumoto R"/>
            <person name="Murakumo K"/>
            <person name="Nishida K"/>
            <person name="Terakita A"/>
            <person name="Kuratani S"/>
            <person name="Sato K"/>
            <person name="Hyodo S Kuraku.S."/>
        </authorList>
    </citation>
    <scope>NUCLEOTIDE SEQUENCE [LARGE SCALE GENOMIC DNA]</scope>
</reference>
<dbReference type="OrthoDB" id="10573223at2759"/>
<name>A0A401QGT0_SCYTO</name>
<accession>A0A401QGT0</accession>
<comment type="caution">
    <text evidence="2">The sequence shown here is derived from an EMBL/GenBank/DDBJ whole genome shotgun (WGS) entry which is preliminary data.</text>
</comment>
<organism evidence="2 3">
    <name type="scientific">Scyliorhinus torazame</name>
    <name type="common">Cloudy catshark</name>
    <name type="synonym">Catulus torazame</name>
    <dbReference type="NCBI Taxonomy" id="75743"/>
    <lineage>
        <taxon>Eukaryota</taxon>
        <taxon>Metazoa</taxon>
        <taxon>Chordata</taxon>
        <taxon>Craniata</taxon>
        <taxon>Vertebrata</taxon>
        <taxon>Chondrichthyes</taxon>
        <taxon>Elasmobranchii</taxon>
        <taxon>Galeomorphii</taxon>
        <taxon>Galeoidea</taxon>
        <taxon>Carcharhiniformes</taxon>
        <taxon>Scyliorhinidae</taxon>
        <taxon>Scyliorhinus</taxon>
    </lineage>
</organism>
<gene>
    <name evidence="2" type="ORF">scyTo_0025111</name>
</gene>
<keyword evidence="3" id="KW-1185">Reference proteome</keyword>
<feature type="compositionally biased region" description="Basic and acidic residues" evidence="1">
    <location>
        <begin position="22"/>
        <end position="48"/>
    </location>
</feature>